<sequence length="342" mass="38969">MTRRFLPRRGCRHMTLQERQAYTREPSPRTINATMHPTIAAIFTRTITAVIRNIPLDFLRTIAPRLSLSLNIILTLRYWSISIPNANTPVPNCPEATIRWLTEVPERTKEDQVIIFCHGGGYVFGLFPPFVSMLLVLYESLTRSSIIIVDYCVTDEYPTQLRELVQVYNEVKKSSDNIVLMGDSAGGHLVLSLLRHAEHPLTSVDTVVIDNELKGLILLSPWVNLWPEESPGSSYEQFKKCDLINATVSRGMAKHFYKGENFDAVNPITWERTKLPKKIMISYGIRECMKDDIVTFAKNWGVDPVIDSEHGIHDSACFWPLPLMRQVADVLNRDSLTTMHKS</sequence>
<keyword evidence="1" id="KW-0378">Hydrolase</keyword>
<dbReference type="InterPro" id="IPR029058">
    <property type="entry name" value="AB_hydrolase_fold"/>
</dbReference>
<dbReference type="InterPro" id="IPR050300">
    <property type="entry name" value="GDXG_lipolytic_enzyme"/>
</dbReference>
<dbReference type="Pfam" id="PF10340">
    <property type="entry name" value="Say1_Mug180"/>
    <property type="match status" value="1"/>
</dbReference>
<evidence type="ECO:0000313" key="3">
    <source>
        <dbReference type="EMBL" id="CDR40382.1"/>
    </source>
</evidence>
<dbReference type="Gene3D" id="3.40.50.1820">
    <property type="entry name" value="alpha/beta hydrolase"/>
    <property type="match status" value="1"/>
</dbReference>
<dbReference type="EMBL" id="LK052890">
    <property type="protein sequence ID" value="CDR40382.1"/>
    <property type="molecule type" value="Genomic_DNA"/>
</dbReference>
<dbReference type="VEuPathDB" id="FungiDB:BON22_2263"/>
<proteinExistence type="predicted"/>
<dbReference type="SUPFAM" id="SSF53474">
    <property type="entry name" value="alpha/beta-Hydrolases"/>
    <property type="match status" value="1"/>
</dbReference>
<dbReference type="OrthoDB" id="2152029at2759"/>
<name>A0A061AT90_CYBFA</name>
<dbReference type="GO" id="GO:0016787">
    <property type="term" value="F:hydrolase activity"/>
    <property type="evidence" value="ECO:0007669"/>
    <property type="project" value="UniProtKB-KW"/>
</dbReference>
<evidence type="ECO:0000256" key="1">
    <source>
        <dbReference type="ARBA" id="ARBA00022801"/>
    </source>
</evidence>
<protein>
    <submittedName>
        <fullName evidence="3">CYFA0S05e00122g1_1</fullName>
    </submittedName>
</protein>
<organism evidence="3">
    <name type="scientific">Cyberlindnera fabianii</name>
    <name type="common">Yeast</name>
    <name type="synonym">Hansenula fabianii</name>
    <dbReference type="NCBI Taxonomy" id="36022"/>
    <lineage>
        <taxon>Eukaryota</taxon>
        <taxon>Fungi</taxon>
        <taxon>Dikarya</taxon>
        <taxon>Ascomycota</taxon>
        <taxon>Saccharomycotina</taxon>
        <taxon>Saccharomycetes</taxon>
        <taxon>Phaffomycetales</taxon>
        <taxon>Phaffomycetaceae</taxon>
        <taxon>Cyberlindnera</taxon>
    </lineage>
</organism>
<dbReference type="PANTHER" id="PTHR48081:SF31">
    <property type="entry name" value="STERYL ACETYL HYDROLASE MUG81-RELATED"/>
    <property type="match status" value="1"/>
</dbReference>
<dbReference type="PANTHER" id="PTHR48081">
    <property type="entry name" value="AB HYDROLASE SUPERFAMILY PROTEIN C4A8.06C"/>
    <property type="match status" value="1"/>
</dbReference>
<keyword evidence="2" id="KW-1133">Transmembrane helix</keyword>
<dbReference type="AlphaFoldDB" id="A0A061AT90"/>
<gene>
    <name evidence="3" type="ORF">CYFA0S_05e00122g</name>
</gene>
<dbReference type="InterPro" id="IPR019436">
    <property type="entry name" value="Say1-like"/>
</dbReference>
<feature type="transmembrane region" description="Helical" evidence="2">
    <location>
        <begin position="113"/>
        <end position="138"/>
    </location>
</feature>
<dbReference type="PhylomeDB" id="A0A061AT90"/>
<accession>A0A061AT90</accession>
<keyword evidence="2" id="KW-0812">Transmembrane</keyword>
<keyword evidence="2" id="KW-0472">Membrane</keyword>
<evidence type="ECO:0000256" key="2">
    <source>
        <dbReference type="SAM" id="Phobius"/>
    </source>
</evidence>
<reference evidence="3" key="1">
    <citation type="journal article" date="2014" name="Genome Announc.">
        <title>Genome sequence of the yeast Cyberlindnera fabianii (Hansenula fabianii).</title>
        <authorList>
            <person name="Freel K.C."/>
            <person name="Sarilar V."/>
            <person name="Neuveglise C."/>
            <person name="Devillers H."/>
            <person name="Friedrich A."/>
            <person name="Schacherer J."/>
        </authorList>
    </citation>
    <scope>NUCLEOTIDE SEQUENCE</scope>
    <source>
        <strain evidence="3">YJS4271</strain>
    </source>
</reference>